<feature type="region of interest" description="Disordered" evidence="1">
    <location>
        <begin position="101"/>
        <end position="122"/>
    </location>
</feature>
<sequence length="122" mass="13315">MVHAVESGPDAAQRQERLLVHACTCRVDEDRLETASEREPANVQAVRITGAGLEGAVAMIETDTLLEKCPRCGAWPMAANLQRTSSAQPVVRFRCPSCHGDEAGRLRRPFVQHDPPRSLDAA</sequence>
<reference evidence="2 3" key="1">
    <citation type="submission" date="2015-04" db="EMBL/GenBank/DDBJ databases">
        <title>Comparative genomics of rhizobia nodulating Arachis hypogaea in China.</title>
        <authorList>
            <person name="Li Y."/>
        </authorList>
    </citation>
    <scope>NUCLEOTIDE SEQUENCE [LARGE SCALE GENOMIC DNA]</scope>
    <source>
        <strain evidence="2 3">CCBAU 51787</strain>
    </source>
</reference>
<dbReference type="AlphaFoldDB" id="A0A4V1L4J0"/>
<name>A0A4V1L4J0_9BRAD</name>
<organism evidence="2 3">
    <name type="scientific">Bradyrhizobium zhanjiangense</name>
    <dbReference type="NCBI Taxonomy" id="1325107"/>
    <lineage>
        <taxon>Bacteria</taxon>
        <taxon>Pseudomonadati</taxon>
        <taxon>Pseudomonadota</taxon>
        <taxon>Alphaproteobacteria</taxon>
        <taxon>Hyphomicrobiales</taxon>
        <taxon>Nitrobacteraceae</taxon>
        <taxon>Bradyrhizobium</taxon>
    </lineage>
</organism>
<proteinExistence type="predicted"/>
<evidence type="ECO:0000256" key="1">
    <source>
        <dbReference type="SAM" id="MobiDB-lite"/>
    </source>
</evidence>
<accession>A0A4V1L4J0</accession>
<comment type="caution">
    <text evidence="2">The sequence shown here is derived from an EMBL/GenBank/DDBJ whole genome shotgun (WGS) entry which is preliminary data.</text>
</comment>
<dbReference type="Proteomes" id="UP000290565">
    <property type="component" value="Unassembled WGS sequence"/>
</dbReference>
<evidence type="ECO:0000313" key="2">
    <source>
        <dbReference type="EMBL" id="RXH41644.1"/>
    </source>
</evidence>
<gene>
    <name evidence="2" type="ORF">XH94_06545</name>
</gene>
<protein>
    <submittedName>
        <fullName evidence="2">Uncharacterized protein</fullName>
    </submittedName>
</protein>
<dbReference type="SUPFAM" id="SSF144020">
    <property type="entry name" value="FdhE-like"/>
    <property type="match status" value="1"/>
</dbReference>
<evidence type="ECO:0000313" key="3">
    <source>
        <dbReference type="Proteomes" id="UP000290565"/>
    </source>
</evidence>
<dbReference type="InterPro" id="IPR024064">
    <property type="entry name" value="FdhE-like_sf"/>
</dbReference>
<dbReference type="EMBL" id="LBJM01000014">
    <property type="protein sequence ID" value="RXH41644.1"/>
    <property type="molecule type" value="Genomic_DNA"/>
</dbReference>